<keyword evidence="3" id="KW-1185">Reference proteome</keyword>
<dbReference type="STRING" id="1693.BMIN_1213"/>
<dbReference type="AlphaFoldDB" id="A0A087BT24"/>
<feature type="region of interest" description="Disordered" evidence="1">
    <location>
        <begin position="126"/>
        <end position="170"/>
    </location>
</feature>
<feature type="compositionally biased region" description="Low complexity" evidence="1">
    <location>
        <begin position="133"/>
        <end position="142"/>
    </location>
</feature>
<dbReference type="GO" id="GO:0005840">
    <property type="term" value="C:ribosome"/>
    <property type="evidence" value="ECO:0007669"/>
    <property type="project" value="UniProtKB-KW"/>
</dbReference>
<dbReference type="Proteomes" id="UP000029014">
    <property type="component" value="Unassembled WGS sequence"/>
</dbReference>
<dbReference type="EMBL" id="JGZD01000002">
    <property type="protein sequence ID" value="KFI74174.1"/>
    <property type="molecule type" value="Genomic_DNA"/>
</dbReference>
<accession>A0A087BT24</accession>
<reference evidence="2 3" key="1">
    <citation type="submission" date="2014-03" db="EMBL/GenBank/DDBJ databases">
        <title>Genomics of Bifidobacteria.</title>
        <authorList>
            <person name="Ventura M."/>
            <person name="Milani C."/>
            <person name="Lugli G.A."/>
        </authorList>
    </citation>
    <scope>NUCLEOTIDE SEQUENCE [LARGE SCALE GENOMIC DNA]</scope>
    <source>
        <strain evidence="2 3">LMG 11592</strain>
    </source>
</reference>
<keyword evidence="2" id="KW-0687">Ribonucleoprotein</keyword>
<protein>
    <submittedName>
        <fullName evidence="2">Putative 30S ribosomal protein S8</fullName>
    </submittedName>
</protein>
<dbReference type="eggNOG" id="ENOG50323NJ">
    <property type="taxonomic scope" value="Bacteria"/>
</dbReference>
<evidence type="ECO:0000313" key="2">
    <source>
        <dbReference type="EMBL" id="KFI74174.1"/>
    </source>
</evidence>
<name>A0A087BT24_9BIFI</name>
<keyword evidence="2" id="KW-0689">Ribosomal protein</keyword>
<organism evidence="2 3">
    <name type="scientific">Bifidobacterium minimum</name>
    <dbReference type="NCBI Taxonomy" id="1693"/>
    <lineage>
        <taxon>Bacteria</taxon>
        <taxon>Bacillati</taxon>
        <taxon>Actinomycetota</taxon>
        <taxon>Actinomycetes</taxon>
        <taxon>Bifidobacteriales</taxon>
        <taxon>Bifidobacteriaceae</taxon>
        <taxon>Bifidobacterium</taxon>
    </lineage>
</organism>
<evidence type="ECO:0000313" key="3">
    <source>
        <dbReference type="Proteomes" id="UP000029014"/>
    </source>
</evidence>
<gene>
    <name evidence="2" type="ORF">BMIN_1213</name>
</gene>
<proteinExistence type="predicted"/>
<comment type="caution">
    <text evidence="2">The sequence shown here is derived from an EMBL/GenBank/DDBJ whole genome shotgun (WGS) entry which is preliminary data.</text>
</comment>
<sequence length="170" mass="18817">MNPSEPRRCSWRHRFTYRCTTEYEPSNPCSVTSRSNTRLAVCRCLPGMNRSAASHPSTTGLNASSFEALTVAETGLGEQSCFPAYFLTVSRDTLTSLAIRRHDMPRASSTLIRCCLDTGTVIPFLSREPIPSTRETTTGRTGRCSHTRSNGLNPAAHTDETHTHNRPTNK</sequence>
<evidence type="ECO:0000256" key="1">
    <source>
        <dbReference type="SAM" id="MobiDB-lite"/>
    </source>
</evidence>